<sequence>MSASNEEPETISLYDMVDDELEINEDQNDVDFQKYKASKYCEEGVKKIYKVVAHGKESPFSTAYYSFGV</sequence>
<accession>A0AAW0JXI9</accession>
<protein>
    <submittedName>
        <fullName evidence="1">Uncharacterized protein</fullName>
    </submittedName>
</protein>
<evidence type="ECO:0000313" key="1">
    <source>
        <dbReference type="EMBL" id="KAK7831538.1"/>
    </source>
</evidence>
<organism evidence="1 2">
    <name type="scientific">Quercus suber</name>
    <name type="common">Cork oak</name>
    <dbReference type="NCBI Taxonomy" id="58331"/>
    <lineage>
        <taxon>Eukaryota</taxon>
        <taxon>Viridiplantae</taxon>
        <taxon>Streptophyta</taxon>
        <taxon>Embryophyta</taxon>
        <taxon>Tracheophyta</taxon>
        <taxon>Spermatophyta</taxon>
        <taxon>Magnoliopsida</taxon>
        <taxon>eudicotyledons</taxon>
        <taxon>Gunneridae</taxon>
        <taxon>Pentapetalae</taxon>
        <taxon>rosids</taxon>
        <taxon>fabids</taxon>
        <taxon>Fagales</taxon>
        <taxon>Fagaceae</taxon>
        <taxon>Quercus</taxon>
    </lineage>
</organism>
<proteinExistence type="predicted"/>
<dbReference type="AlphaFoldDB" id="A0AAW0JXI9"/>
<keyword evidence="2" id="KW-1185">Reference proteome</keyword>
<evidence type="ECO:0000313" key="2">
    <source>
        <dbReference type="Proteomes" id="UP000237347"/>
    </source>
</evidence>
<dbReference type="EMBL" id="PKMF04000442">
    <property type="protein sequence ID" value="KAK7831538.1"/>
    <property type="molecule type" value="Genomic_DNA"/>
</dbReference>
<dbReference type="Proteomes" id="UP000237347">
    <property type="component" value="Unassembled WGS sequence"/>
</dbReference>
<reference evidence="1 2" key="1">
    <citation type="journal article" date="2018" name="Sci. Data">
        <title>The draft genome sequence of cork oak.</title>
        <authorList>
            <person name="Ramos A.M."/>
            <person name="Usie A."/>
            <person name="Barbosa P."/>
            <person name="Barros P.M."/>
            <person name="Capote T."/>
            <person name="Chaves I."/>
            <person name="Simoes F."/>
            <person name="Abreu I."/>
            <person name="Carrasquinho I."/>
            <person name="Faro C."/>
            <person name="Guimaraes J.B."/>
            <person name="Mendonca D."/>
            <person name="Nobrega F."/>
            <person name="Rodrigues L."/>
            <person name="Saibo N.J.M."/>
            <person name="Varela M.C."/>
            <person name="Egas C."/>
            <person name="Matos J."/>
            <person name="Miguel C.M."/>
            <person name="Oliveira M.M."/>
            <person name="Ricardo C.P."/>
            <person name="Goncalves S."/>
        </authorList>
    </citation>
    <scope>NUCLEOTIDE SEQUENCE [LARGE SCALE GENOMIC DNA]</scope>
    <source>
        <strain evidence="2">cv. HL8</strain>
    </source>
</reference>
<gene>
    <name evidence="1" type="ORF">CFP56_027226</name>
</gene>
<name>A0AAW0JXI9_QUESU</name>
<comment type="caution">
    <text evidence="1">The sequence shown here is derived from an EMBL/GenBank/DDBJ whole genome shotgun (WGS) entry which is preliminary data.</text>
</comment>